<dbReference type="EMBL" id="BPLQ01002108">
    <property type="protein sequence ID" value="GIX88769.1"/>
    <property type="molecule type" value="Genomic_DNA"/>
</dbReference>
<dbReference type="AlphaFoldDB" id="A0AAV4NYR8"/>
<comment type="caution">
    <text evidence="1">The sequence shown here is derived from an EMBL/GenBank/DDBJ whole genome shotgun (WGS) entry which is preliminary data.</text>
</comment>
<dbReference type="Proteomes" id="UP001054837">
    <property type="component" value="Unassembled WGS sequence"/>
</dbReference>
<organism evidence="1 2">
    <name type="scientific">Caerostris darwini</name>
    <dbReference type="NCBI Taxonomy" id="1538125"/>
    <lineage>
        <taxon>Eukaryota</taxon>
        <taxon>Metazoa</taxon>
        <taxon>Ecdysozoa</taxon>
        <taxon>Arthropoda</taxon>
        <taxon>Chelicerata</taxon>
        <taxon>Arachnida</taxon>
        <taxon>Araneae</taxon>
        <taxon>Araneomorphae</taxon>
        <taxon>Entelegynae</taxon>
        <taxon>Araneoidea</taxon>
        <taxon>Araneidae</taxon>
        <taxon>Caerostris</taxon>
    </lineage>
</organism>
<reference evidence="1 2" key="1">
    <citation type="submission" date="2021-06" db="EMBL/GenBank/DDBJ databases">
        <title>Caerostris darwini draft genome.</title>
        <authorList>
            <person name="Kono N."/>
            <person name="Arakawa K."/>
        </authorList>
    </citation>
    <scope>NUCLEOTIDE SEQUENCE [LARGE SCALE GENOMIC DNA]</scope>
</reference>
<protein>
    <submittedName>
        <fullName evidence="1">Uncharacterized protein</fullName>
    </submittedName>
</protein>
<evidence type="ECO:0000313" key="2">
    <source>
        <dbReference type="Proteomes" id="UP001054837"/>
    </source>
</evidence>
<accession>A0AAV4NYR8</accession>
<proteinExistence type="predicted"/>
<keyword evidence="2" id="KW-1185">Reference proteome</keyword>
<evidence type="ECO:0000313" key="1">
    <source>
        <dbReference type="EMBL" id="GIX88769.1"/>
    </source>
</evidence>
<sequence>MLNPKNFRENFNERIKVFAKGWICLSTVIFMKENDSHFENNTLLTSIWHHVKTCFHISLDKLQTAILSGVWRFRPRFHTTFIICLIKGD</sequence>
<name>A0AAV4NYR8_9ARAC</name>
<gene>
    <name evidence="1" type="ORF">CDAR_165201</name>
</gene>